<reference evidence="4 5" key="1">
    <citation type="submission" date="2018-01" db="EMBL/GenBank/DDBJ databases">
        <title>The draft genome sequence of Halioglobus lutimaris HF004.</title>
        <authorList>
            <person name="Du Z.-J."/>
            <person name="Shi M.-J."/>
        </authorList>
    </citation>
    <scope>NUCLEOTIDE SEQUENCE [LARGE SCALE GENOMIC DNA]</scope>
    <source>
        <strain evidence="4 5">HF004</strain>
    </source>
</reference>
<evidence type="ECO:0000256" key="2">
    <source>
        <dbReference type="PIRSR" id="PIRSR005211-1"/>
    </source>
</evidence>
<dbReference type="RefSeq" id="WP_076001775.1">
    <property type="nucleotide sequence ID" value="NZ_PKUS01000005.1"/>
</dbReference>
<dbReference type="PIRSF" id="PIRSF005211">
    <property type="entry name" value="Ab_hydro_YheT"/>
    <property type="match status" value="1"/>
</dbReference>
<dbReference type="GO" id="GO:0034338">
    <property type="term" value="F:short-chain carboxylesterase activity"/>
    <property type="evidence" value="ECO:0007669"/>
    <property type="project" value="TreeGrafter"/>
</dbReference>
<dbReference type="Gene3D" id="3.40.50.1820">
    <property type="entry name" value="alpha/beta hydrolase"/>
    <property type="match status" value="1"/>
</dbReference>
<dbReference type="InterPro" id="IPR012020">
    <property type="entry name" value="ABHD4"/>
</dbReference>
<feature type="active site" description="Charge relay system" evidence="2">
    <location>
        <position position="273"/>
    </location>
</feature>
<accession>A0A2N5X586</accession>
<evidence type="ECO:0000313" key="4">
    <source>
        <dbReference type="EMBL" id="PLW69649.1"/>
    </source>
</evidence>
<dbReference type="GO" id="GO:0047372">
    <property type="term" value="F:monoacylglycerol lipase activity"/>
    <property type="evidence" value="ECO:0007669"/>
    <property type="project" value="TreeGrafter"/>
</dbReference>
<dbReference type="Pfam" id="PF00561">
    <property type="entry name" value="Abhydrolase_1"/>
    <property type="match status" value="1"/>
</dbReference>
<feature type="domain" description="AB hydrolase-1" evidence="3">
    <location>
        <begin position="70"/>
        <end position="303"/>
    </location>
</feature>
<dbReference type="Proteomes" id="UP000235005">
    <property type="component" value="Unassembled WGS sequence"/>
</dbReference>
<dbReference type="AlphaFoldDB" id="A0A2N5X586"/>
<comment type="similarity">
    <text evidence="1">Belongs to the AB hydrolase superfamily. AB hydrolase 4 family.</text>
</comment>
<feature type="active site" description="Charge relay system" evidence="2">
    <location>
        <position position="300"/>
    </location>
</feature>
<dbReference type="OrthoDB" id="332676at2"/>
<dbReference type="SUPFAM" id="SSF53474">
    <property type="entry name" value="alpha/beta-Hydrolases"/>
    <property type="match status" value="1"/>
</dbReference>
<sequence length="322" mass="36717">MDSTFNPPAWLRNAHVQTLISSTPLRSWPLWWRTRRLQATAEDVVLHCGDGIRLHGLYNANPLPVRGLAILLHGWEGDAESSYQLSTAYTLHSTGFDVFRLHLRDHGPSHHLNPELYNSTRLQEVIDAIAEIQKIYPHEKCFLAGHSLGGNFALRVAAKAPDQGLQLDGVVAVCPVLDPWRTIKAIEQGSQVYHRYFVHRWKRSLRTKLGHFPELGYADSLLEMQTLGDMNDYFVPHHTQYEDARSYYEAYALTGDTLATLRVPSQLILSNDDPMIPSDDLQRIARPPALTIETTDYGGHCGFLMNWKLDGWIDRRLLQLFR</sequence>
<keyword evidence="5" id="KW-1185">Reference proteome</keyword>
<evidence type="ECO:0000259" key="3">
    <source>
        <dbReference type="Pfam" id="PF00561"/>
    </source>
</evidence>
<proteinExistence type="inferred from homology"/>
<evidence type="ECO:0000256" key="1">
    <source>
        <dbReference type="ARBA" id="ARBA00010884"/>
    </source>
</evidence>
<evidence type="ECO:0000313" key="5">
    <source>
        <dbReference type="Proteomes" id="UP000235005"/>
    </source>
</evidence>
<name>A0A2N5X586_9GAMM</name>
<keyword evidence="4" id="KW-0378">Hydrolase</keyword>
<organism evidence="4 5">
    <name type="scientific">Pseudohalioglobus lutimaris</name>
    <dbReference type="NCBI Taxonomy" id="1737061"/>
    <lineage>
        <taxon>Bacteria</taxon>
        <taxon>Pseudomonadati</taxon>
        <taxon>Pseudomonadota</taxon>
        <taxon>Gammaproteobacteria</taxon>
        <taxon>Cellvibrionales</taxon>
        <taxon>Halieaceae</taxon>
        <taxon>Pseudohalioglobus</taxon>
    </lineage>
</organism>
<dbReference type="PANTHER" id="PTHR10794">
    <property type="entry name" value="ABHYDROLASE DOMAIN-CONTAINING PROTEIN"/>
    <property type="match status" value="1"/>
</dbReference>
<comment type="caution">
    <text evidence="4">The sequence shown here is derived from an EMBL/GenBank/DDBJ whole genome shotgun (WGS) entry which is preliminary data.</text>
</comment>
<gene>
    <name evidence="4" type="ORF">C0039_06465</name>
</gene>
<dbReference type="InterPro" id="IPR050960">
    <property type="entry name" value="AB_hydrolase_4_sf"/>
</dbReference>
<dbReference type="InterPro" id="IPR000073">
    <property type="entry name" value="AB_hydrolase_1"/>
</dbReference>
<dbReference type="InterPro" id="IPR029058">
    <property type="entry name" value="AB_hydrolase_fold"/>
</dbReference>
<dbReference type="PANTHER" id="PTHR10794:SF63">
    <property type="entry name" value="ALPHA_BETA HYDROLASE 1, ISOFORM A"/>
    <property type="match status" value="1"/>
</dbReference>
<feature type="active site" description="Charge relay system" evidence="2">
    <location>
        <position position="147"/>
    </location>
</feature>
<dbReference type="EMBL" id="PKUS01000005">
    <property type="protein sequence ID" value="PLW69649.1"/>
    <property type="molecule type" value="Genomic_DNA"/>
</dbReference>
<protein>
    <submittedName>
        <fullName evidence="4">Alpha/beta hydrolase</fullName>
    </submittedName>
</protein>